<gene>
    <name evidence="6 8" type="primary">ruvA</name>
    <name evidence="8" type="ORF">Athai_27620</name>
</gene>
<keyword evidence="1 6" id="KW-0963">Cytoplasm</keyword>
<dbReference type="InterPro" id="IPR013849">
    <property type="entry name" value="DNA_helicase_Holl-junc_RuvA_I"/>
</dbReference>
<proteinExistence type="inferred from homology"/>
<dbReference type="GO" id="GO:0048476">
    <property type="term" value="C:Holliday junction resolvase complex"/>
    <property type="evidence" value="ECO:0007669"/>
    <property type="project" value="UniProtKB-UniRule"/>
</dbReference>
<dbReference type="SUPFAM" id="SSF46929">
    <property type="entry name" value="DNA helicase RuvA subunit, C-terminal domain"/>
    <property type="match status" value="1"/>
</dbReference>
<dbReference type="GO" id="GO:0005737">
    <property type="term" value="C:cytoplasm"/>
    <property type="evidence" value="ECO:0007669"/>
    <property type="project" value="UniProtKB-SubCell"/>
</dbReference>
<dbReference type="GO" id="GO:0000400">
    <property type="term" value="F:four-way junction DNA binding"/>
    <property type="evidence" value="ECO:0007669"/>
    <property type="project" value="UniProtKB-UniRule"/>
</dbReference>
<dbReference type="GO" id="GO:0006281">
    <property type="term" value="P:DNA repair"/>
    <property type="evidence" value="ECO:0007669"/>
    <property type="project" value="UniProtKB-UniRule"/>
</dbReference>
<reference evidence="8 9" key="1">
    <citation type="submission" date="2020-08" db="EMBL/GenBank/DDBJ databases">
        <title>Whole genome shotgun sequence of Actinocatenispora thailandica NBRC 105041.</title>
        <authorList>
            <person name="Komaki H."/>
            <person name="Tamura T."/>
        </authorList>
    </citation>
    <scope>NUCLEOTIDE SEQUENCE [LARGE SCALE GENOMIC DNA]</scope>
    <source>
        <strain evidence="8 9">NBRC 105041</strain>
    </source>
</reference>
<dbReference type="InterPro" id="IPR003583">
    <property type="entry name" value="Hlx-hairpin-Hlx_DNA-bd_motif"/>
</dbReference>
<dbReference type="KEGG" id="atl:Athai_27620"/>
<protein>
    <recommendedName>
        <fullName evidence="6">Holliday junction branch migration complex subunit RuvA</fullName>
    </recommendedName>
</protein>
<dbReference type="Gene3D" id="1.10.150.20">
    <property type="entry name" value="5' to 3' exonuclease, C-terminal subdomain"/>
    <property type="match status" value="1"/>
</dbReference>
<feature type="domain" description="Helix-hairpin-helix DNA-binding motif class 1" evidence="7">
    <location>
        <begin position="111"/>
        <end position="130"/>
    </location>
</feature>
<dbReference type="InterPro" id="IPR036267">
    <property type="entry name" value="RuvA_C_sf"/>
</dbReference>
<feature type="domain" description="Helix-hairpin-helix DNA-binding motif class 1" evidence="7">
    <location>
        <begin position="76"/>
        <end position="95"/>
    </location>
</feature>
<dbReference type="Pfam" id="PF14520">
    <property type="entry name" value="HHH_5"/>
    <property type="match status" value="1"/>
</dbReference>
<evidence type="ECO:0000256" key="4">
    <source>
        <dbReference type="ARBA" id="ARBA00023172"/>
    </source>
</evidence>
<dbReference type="InterPro" id="IPR012340">
    <property type="entry name" value="NA-bd_OB-fold"/>
</dbReference>
<dbReference type="GO" id="GO:0009378">
    <property type="term" value="F:four-way junction helicase activity"/>
    <property type="evidence" value="ECO:0007669"/>
    <property type="project" value="InterPro"/>
</dbReference>
<dbReference type="Proteomes" id="UP000611640">
    <property type="component" value="Chromosome"/>
</dbReference>
<dbReference type="Gene3D" id="1.10.8.10">
    <property type="entry name" value="DNA helicase RuvA subunit, C-terminal domain"/>
    <property type="match status" value="1"/>
</dbReference>
<evidence type="ECO:0000256" key="1">
    <source>
        <dbReference type="ARBA" id="ARBA00022490"/>
    </source>
</evidence>
<feature type="region of interest" description="Domain III" evidence="6">
    <location>
        <begin position="151"/>
        <end position="208"/>
    </location>
</feature>
<organism evidence="8 9">
    <name type="scientific">Actinocatenispora thailandica</name>
    <dbReference type="NCBI Taxonomy" id="227318"/>
    <lineage>
        <taxon>Bacteria</taxon>
        <taxon>Bacillati</taxon>
        <taxon>Actinomycetota</taxon>
        <taxon>Actinomycetes</taxon>
        <taxon>Micromonosporales</taxon>
        <taxon>Micromonosporaceae</taxon>
        <taxon>Actinocatenispora</taxon>
    </lineage>
</organism>
<dbReference type="Pfam" id="PF07499">
    <property type="entry name" value="RuvA_C"/>
    <property type="match status" value="1"/>
</dbReference>
<dbReference type="SUPFAM" id="SSF50249">
    <property type="entry name" value="Nucleic acid-binding proteins"/>
    <property type="match status" value="1"/>
</dbReference>
<keyword evidence="9" id="KW-1185">Reference proteome</keyword>
<sequence length="208" mass="21156">MISSVRGRVTAVGPNEAVVDIGGAAGGLGFAVQCAPATLATLQVGTETTLHTSLVVREDSLTLYGFAAPAERGLFELLQTASGVGPKLAQAIIAVLDPLTVRRALASGDVATLTRVPGVGKKSAERMILELRERIGPVPSAEPAAVATAAPAAAWQDQVTQGLVGLGWSGRDAAAAIAAVAESLPEGEPVPAMPVLLRQAIRQLGRTK</sequence>
<evidence type="ECO:0000313" key="9">
    <source>
        <dbReference type="Proteomes" id="UP000611640"/>
    </source>
</evidence>
<keyword evidence="3 6" id="KW-0238">DNA-binding</keyword>
<comment type="domain">
    <text evidence="6">Has three domains with a flexible linker between the domains II and III and assumes an 'L' shape. Domain III is highly mobile and contacts RuvB.</text>
</comment>
<keyword evidence="5 6" id="KW-0234">DNA repair</keyword>
<evidence type="ECO:0000313" key="8">
    <source>
        <dbReference type="EMBL" id="BCJ35259.1"/>
    </source>
</evidence>
<keyword evidence="8" id="KW-0067">ATP-binding</keyword>
<dbReference type="GO" id="GO:0005524">
    <property type="term" value="F:ATP binding"/>
    <property type="evidence" value="ECO:0007669"/>
    <property type="project" value="InterPro"/>
</dbReference>
<comment type="subcellular location">
    <subcellularLocation>
        <location evidence="6">Cytoplasm</location>
    </subcellularLocation>
</comment>
<keyword evidence="4 6" id="KW-0233">DNA recombination</keyword>
<dbReference type="EMBL" id="AP023355">
    <property type="protein sequence ID" value="BCJ35259.1"/>
    <property type="molecule type" value="Genomic_DNA"/>
</dbReference>
<keyword evidence="8" id="KW-0547">Nucleotide-binding</keyword>
<dbReference type="AlphaFoldDB" id="A0A7R7DNZ7"/>
<dbReference type="InterPro" id="IPR010994">
    <property type="entry name" value="RuvA_2-like"/>
</dbReference>
<dbReference type="Gene3D" id="2.40.50.140">
    <property type="entry name" value="Nucleic acid-binding proteins"/>
    <property type="match status" value="1"/>
</dbReference>
<dbReference type="Pfam" id="PF01330">
    <property type="entry name" value="RuvA_N"/>
    <property type="match status" value="1"/>
</dbReference>
<name>A0A7R7DNZ7_9ACTN</name>
<keyword evidence="2 6" id="KW-0227">DNA damage</keyword>
<accession>A0A7R7DNZ7</accession>
<comment type="caution">
    <text evidence="6">Lacks conserved residue(s) required for the propagation of feature annotation.</text>
</comment>
<evidence type="ECO:0000256" key="2">
    <source>
        <dbReference type="ARBA" id="ARBA00022763"/>
    </source>
</evidence>
<dbReference type="GO" id="GO:0009379">
    <property type="term" value="C:Holliday junction helicase complex"/>
    <property type="evidence" value="ECO:0007669"/>
    <property type="project" value="InterPro"/>
</dbReference>
<dbReference type="NCBIfam" id="TIGR00084">
    <property type="entry name" value="ruvA"/>
    <property type="match status" value="1"/>
</dbReference>
<comment type="function">
    <text evidence="6">The RuvA-RuvB-RuvC complex processes Holliday junction (HJ) DNA during genetic recombination and DNA repair, while the RuvA-RuvB complex plays an important role in the rescue of blocked DNA replication forks via replication fork reversal (RFR). RuvA specifically binds to HJ cruciform DNA, conferring on it an open structure. The RuvB hexamer acts as an ATP-dependent pump, pulling dsDNA into and through the RuvAB complex. HJ branch migration allows RuvC to scan DNA until it finds its consensus sequence, where it cleaves and resolves the cruciform DNA.</text>
</comment>
<dbReference type="SUPFAM" id="SSF47781">
    <property type="entry name" value="RuvA domain 2-like"/>
    <property type="match status" value="1"/>
</dbReference>
<keyword evidence="8" id="KW-0347">Helicase</keyword>
<comment type="subunit">
    <text evidence="6">Homotetramer. Forms an RuvA(8)-RuvB(12)-Holliday junction (HJ) complex. HJ DNA is sandwiched between 2 RuvA tetramers; dsDNA enters through RuvA and exits via RuvB. An RuvB hexamer assembles on each DNA strand where it exits the tetramer. Each RuvB hexamer is contacted by two RuvA subunits (via domain III) on 2 adjacent RuvB subunits; this complex drives branch migration. In the full resolvosome a probable DNA-RuvA(4)-RuvB(12)-RuvC(2) complex forms which resolves the HJ.</text>
</comment>
<dbReference type="RefSeq" id="WP_203961829.1">
    <property type="nucleotide sequence ID" value="NZ_AP023355.1"/>
</dbReference>
<comment type="similarity">
    <text evidence="6">Belongs to the RuvA family.</text>
</comment>
<dbReference type="InterPro" id="IPR011114">
    <property type="entry name" value="RuvA_C"/>
</dbReference>
<evidence type="ECO:0000256" key="3">
    <source>
        <dbReference type="ARBA" id="ARBA00023125"/>
    </source>
</evidence>
<evidence type="ECO:0000256" key="5">
    <source>
        <dbReference type="ARBA" id="ARBA00023204"/>
    </source>
</evidence>
<keyword evidence="8" id="KW-0378">Hydrolase</keyword>
<dbReference type="InterPro" id="IPR000085">
    <property type="entry name" value="RuvA"/>
</dbReference>
<dbReference type="HAMAP" id="MF_00031">
    <property type="entry name" value="DNA_HJ_migration_RuvA"/>
    <property type="match status" value="1"/>
</dbReference>
<evidence type="ECO:0000259" key="7">
    <source>
        <dbReference type="SMART" id="SM00278"/>
    </source>
</evidence>
<evidence type="ECO:0000256" key="6">
    <source>
        <dbReference type="HAMAP-Rule" id="MF_00031"/>
    </source>
</evidence>
<dbReference type="GO" id="GO:0006310">
    <property type="term" value="P:DNA recombination"/>
    <property type="evidence" value="ECO:0007669"/>
    <property type="project" value="UniProtKB-UniRule"/>
</dbReference>
<dbReference type="SMART" id="SM00278">
    <property type="entry name" value="HhH1"/>
    <property type="match status" value="2"/>
</dbReference>